<keyword evidence="3" id="KW-1185">Reference proteome</keyword>
<reference evidence="4" key="1">
    <citation type="submission" date="2016-06" db="UniProtKB">
        <authorList>
            <consortium name="WormBaseParasite"/>
        </authorList>
    </citation>
    <scope>IDENTIFICATION</scope>
</reference>
<accession>A0A183TYM4</accession>
<dbReference type="Proteomes" id="UP000050794">
    <property type="component" value="Unassembled WGS sequence"/>
</dbReference>
<dbReference type="EMBL" id="UYWY01000968">
    <property type="protein sequence ID" value="VDM25999.1"/>
    <property type="molecule type" value="Genomic_DNA"/>
</dbReference>
<protein>
    <submittedName>
        <fullName evidence="4">Mediator of RNA polymerase II transcription subunit 19</fullName>
    </submittedName>
</protein>
<evidence type="ECO:0000313" key="3">
    <source>
        <dbReference type="Proteomes" id="UP000050794"/>
    </source>
</evidence>
<dbReference type="WBParaSite" id="TCNE_0000134301-mRNA-1">
    <property type="protein sequence ID" value="TCNE_0000134301-mRNA-1"/>
    <property type="gene ID" value="TCNE_0000134301"/>
</dbReference>
<evidence type="ECO:0000313" key="2">
    <source>
        <dbReference type="EMBL" id="VDM25999.1"/>
    </source>
</evidence>
<evidence type="ECO:0000256" key="1">
    <source>
        <dbReference type="SAM" id="MobiDB-lite"/>
    </source>
</evidence>
<proteinExistence type="predicted"/>
<organism evidence="3 4">
    <name type="scientific">Toxocara canis</name>
    <name type="common">Canine roundworm</name>
    <dbReference type="NCBI Taxonomy" id="6265"/>
    <lineage>
        <taxon>Eukaryota</taxon>
        <taxon>Metazoa</taxon>
        <taxon>Ecdysozoa</taxon>
        <taxon>Nematoda</taxon>
        <taxon>Chromadorea</taxon>
        <taxon>Rhabditida</taxon>
        <taxon>Spirurina</taxon>
        <taxon>Ascaridomorpha</taxon>
        <taxon>Ascaridoidea</taxon>
        <taxon>Toxocaridae</taxon>
        <taxon>Toxocara</taxon>
    </lineage>
</organism>
<evidence type="ECO:0000313" key="4">
    <source>
        <dbReference type="WBParaSite" id="TCNE_0000134301-mRNA-1"/>
    </source>
</evidence>
<feature type="compositionally biased region" description="Basic residues" evidence="1">
    <location>
        <begin position="133"/>
        <end position="143"/>
    </location>
</feature>
<feature type="region of interest" description="Disordered" evidence="1">
    <location>
        <begin position="64"/>
        <end position="88"/>
    </location>
</feature>
<feature type="compositionally biased region" description="Polar residues" evidence="1">
    <location>
        <begin position="103"/>
        <end position="112"/>
    </location>
</feature>
<feature type="region of interest" description="Disordered" evidence="1">
    <location>
        <begin position="100"/>
        <end position="159"/>
    </location>
</feature>
<reference evidence="2 3" key="2">
    <citation type="submission" date="2018-11" db="EMBL/GenBank/DDBJ databases">
        <authorList>
            <consortium name="Pathogen Informatics"/>
        </authorList>
    </citation>
    <scope>NUCLEOTIDE SEQUENCE [LARGE SCALE GENOMIC DNA]</scope>
</reference>
<name>A0A183TYM4_TOXCA</name>
<gene>
    <name evidence="2" type="ORF">TCNE_LOCUS1344</name>
</gene>
<sequence>MGIYAIMNTLPCNDPGPPTAVSVSSATPTNSNVAKGLQPRYPQVFSHDLEHYNLAKASLQLKPGTKPIFHPKRPVPYATFADPDRDQSDDLRTLFGMFGLEQPSPQRTATTLNREHRRPVRPAEPNQGDHQTRRPTRVLKWPRRLNVGPQRRTYDDANS</sequence>
<dbReference type="AlphaFoldDB" id="A0A183TYM4"/>